<dbReference type="InterPro" id="IPR000719">
    <property type="entry name" value="Prot_kinase_dom"/>
</dbReference>
<keyword evidence="9" id="KW-1185">Reference proteome</keyword>
<dbReference type="PROSITE" id="PS00108">
    <property type="entry name" value="PROTEIN_KINASE_ST"/>
    <property type="match status" value="1"/>
</dbReference>
<dbReference type="InterPro" id="IPR050339">
    <property type="entry name" value="CC_SR_Kinase"/>
</dbReference>
<dbReference type="Proteomes" id="UP000750334">
    <property type="component" value="Unassembled WGS sequence"/>
</dbReference>
<dbReference type="AlphaFoldDB" id="A0A9P7BDB0"/>
<dbReference type="PANTHER" id="PTHR11042">
    <property type="entry name" value="EUKARYOTIC TRANSLATION INITIATION FACTOR 2-ALPHA KINASE EIF2-ALPHA KINASE -RELATED"/>
    <property type="match status" value="1"/>
</dbReference>
<evidence type="ECO:0000313" key="9">
    <source>
        <dbReference type="Proteomes" id="UP000750334"/>
    </source>
</evidence>
<dbReference type="Pfam" id="PF00069">
    <property type="entry name" value="Pkinase"/>
    <property type="match status" value="1"/>
</dbReference>
<keyword evidence="1" id="KW-0808">Transferase</keyword>
<dbReference type="PANTHER" id="PTHR11042:SF196">
    <property type="entry name" value="MITOSIS INHIBITOR PROTEIN KINASE SWE1"/>
    <property type="match status" value="1"/>
</dbReference>
<keyword evidence="3" id="KW-0418">Kinase</keyword>
<protein>
    <recommendedName>
        <fullName evidence="7">Protein kinase domain-containing protein</fullName>
    </recommendedName>
</protein>
<evidence type="ECO:0000259" key="7">
    <source>
        <dbReference type="PROSITE" id="PS50011"/>
    </source>
</evidence>
<evidence type="ECO:0000256" key="5">
    <source>
        <dbReference type="ARBA" id="ARBA00037982"/>
    </source>
</evidence>
<keyword evidence="2" id="KW-0547">Nucleotide-binding</keyword>
<feature type="region of interest" description="Disordered" evidence="6">
    <location>
        <begin position="390"/>
        <end position="417"/>
    </location>
</feature>
<evidence type="ECO:0000256" key="1">
    <source>
        <dbReference type="ARBA" id="ARBA00022679"/>
    </source>
</evidence>
<dbReference type="GO" id="GO:0005524">
    <property type="term" value="F:ATP binding"/>
    <property type="evidence" value="ECO:0007669"/>
    <property type="project" value="UniProtKB-KW"/>
</dbReference>
<dbReference type="SMART" id="SM00220">
    <property type="entry name" value="S_TKc"/>
    <property type="match status" value="1"/>
</dbReference>
<dbReference type="OrthoDB" id="5337378at2759"/>
<dbReference type="PROSITE" id="PS50011">
    <property type="entry name" value="PROTEIN_KINASE_DOM"/>
    <property type="match status" value="1"/>
</dbReference>
<sequence>MEENIDIEDINMNSDDMLIDMPKDLMHKNTNNGSNTSNNLQFFPYSNNTLTRSAATLNLSLTRSDTLQNITEETTDAFNKDTRDPIRDVDLSIKKWSPFRPNKIQQSRRKPLGEILFNRQVNTTQHKTKRDSIDSLYGKNCIPSTPVTRLKRTASKSEMSPCLQRPPISRESNNLQFTNDTTSSTKQEKYALLVDAATNQVLKEENMVPPTINISYDSAIPNPNAFGSLGLKSKLKQANSLYPKKLAIPQTPVKRHPLKDSSQLNNINNNAISMTENTEFSHENEITSFTHDSTAITNSPSIRTPKIVIASVEESSPLSSLRGSAHSQQRNSPYFNLSKYKKLKKSRDSVIMKNMELTNSLQQFTNDLYGTADTNQIPINNDLLQLNRGESPSPLNFNSNGTTNNLSFFENDNRSNKSDAEQIDRFTFEKNTNNNITTNMKTNSNISVREDNDEMKDFSTPTRTKSIVGATSHTQNFTQLNENQFQTTQDSPSQLRKSQGNVIETSENPDSHLVERFTNVTLIDQGHFSKVYQVTFEETNTKYAIKSISINKLNNTKKILQEIKLLAHIRDKTELDQEGKEYVIDFISSWKFESAYYVMTEFYENGNLDTFLTEQIIKKNKRLEDWRIWKIIVEISLALRFIHDSCHIVHLDLKPANIMITFEGTLKLVDFGMATRLPLEDHDFENEGDREYIAPEIISDAIYDFRADIFSLGLIIVEIAANVVLPDNGNAWHKLRSGDLSDAGGLSSTDIHSESLFSTSTKFDTNLTDMTNYHTASVSTEEPLSTTSYNLTVGGSNNNSRYEKASNYNNMMNSSIPAWVPKFLIDGESLEKTVKWMIDPDYRRRPTANQLLHTEECMYVEMTRLTGAIIQEDDFGPKPKFFM</sequence>
<evidence type="ECO:0000256" key="2">
    <source>
        <dbReference type="ARBA" id="ARBA00022741"/>
    </source>
</evidence>
<dbReference type="GO" id="GO:0004713">
    <property type="term" value="F:protein tyrosine kinase activity"/>
    <property type="evidence" value="ECO:0007669"/>
    <property type="project" value="TreeGrafter"/>
</dbReference>
<dbReference type="EMBL" id="PUHR01000002">
    <property type="protein sequence ID" value="KAG0672468.1"/>
    <property type="molecule type" value="Genomic_DNA"/>
</dbReference>
<name>A0A9P7BDB0_MAUEX</name>
<evidence type="ECO:0000256" key="6">
    <source>
        <dbReference type="SAM" id="MobiDB-lite"/>
    </source>
</evidence>
<dbReference type="Gene3D" id="3.30.200.20">
    <property type="entry name" value="Phosphorylase Kinase, domain 1"/>
    <property type="match status" value="1"/>
</dbReference>
<evidence type="ECO:0000256" key="3">
    <source>
        <dbReference type="ARBA" id="ARBA00022777"/>
    </source>
</evidence>
<comment type="caution">
    <text evidence="8">The sequence shown here is derived from an EMBL/GenBank/DDBJ whole genome shotgun (WGS) entry which is preliminary data.</text>
</comment>
<accession>A0A9P7BDB0</accession>
<evidence type="ECO:0000313" key="8">
    <source>
        <dbReference type="EMBL" id="KAG0672468.1"/>
    </source>
</evidence>
<organism evidence="8 9">
    <name type="scientific">Maudiozyma exigua</name>
    <name type="common">Yeast</name>
    <name type="synonym">Kazachstania exigua</name>
    <dbReference type="NCBI Taxonomy" id="34358"/>
    <lineage>
        <taxon>Eukaryota</taxon>
        <taxon>Fungi</taxon>
        <taxon>Dikarya</taxon>
        <taxon>Ascomycota</taxon>
        <taxon>Saccharomycotina</taxon>
        <taxon>Saccharomycetes</taxon>
        <taxon>Saccharomycetales</taxon>
        <taxon>Saccharomycetaceae</taxon>
        <taxon>Maudiozyma</taxon>
    </lineage>
</organism>
<dbReference type="InterPro" id="IPR011009">
    <property type="entry name" value="Kinase-like_dom_sf"/>
</dbReference>
<feature type="compositionally biased region" description="Polar residues" evidence="6">
    <location>
        <begin position="390"/>
        <end position="410"/>
    </location>
</feature>
<feature type="region of interest" description="Disordered" evidence="6">
    <location>
        <begin position="153"/>
        <end position="182"/>
    </location>
</feature>
<keyword evidence="4" id="KW-0067">ATP-binding</keyword>
<dbReference type="GO" id="GO:0005737">
    <property type="term" value="C:cytoplasm"/>
    <property type="evidence" value="ECO:0007669"/>
    <property type="project" value="TreeGrafter"/>
</dbReference>
<proteinExistence type="inferred from homology"/>
<reference evidence="8 9" key="1">
    <citation type="submission" date="2020-11" db="EMBL/GenBank/DDBJ databases">
        <title>Kefir isolates.</title>
        <authorList>
            <person name="Marcisauskas S."/>
            <person name="Kim Y."/>
            <person name="Blasche S."/>
        </authorList>
    </citation>
    <scope>NUCLEOTIDE SEQUENCE [LARGE SCALE GENOMIC DNA]</scope>
    <source>
        <strain evidence="8 9">OG2</strain>
    </source>
</reference>
<feature type="domain" description="Protein kinase" evidence="7">
    <location>
        <begin position="517"/>
        <end position="858"/>
    </location>
</feature>
<dbReference type="GO" id="GO:0110031">
    <property type="term" value="P:negative regulation of G2/MI transition of meiotic cell cycle"/>
    <property type="evidence" value="ECO:0007669"/>
    <property type="project" value="TreeGrafter"/>
</dbReference>
<dbReference type="SUPFAM" id="SSF56112">
    <property type="entry name" value="Protein kinase-like (PK-like)"/>
    <property type="match status" value="1"/>
</dbReference>
<evidence type="ECO:0000256" key="4">
    <source>
        <dbReference type="ARBA" id="ARBA00022840"/>
    </source>
</evidence>
<dbReference type="InterPro" id="IPR008271">
    <property type="entry name" value="Ser/Thr_kinase_AS"/>
</dbReference>
<gene>
    <name evidence="8" type="ORF">C6P45_001930</name>
</gene>
<feature type="compositionally biased region" description="Polar residues" evidence="6">
    <location>
        <begin position="170"/>
        <end position="182"/>
    </location>
</feature>
<dbReference type="GO" id="GO:0005634">
    <property type="term" value="C:nucleus"/>
    <property type="evidence" value="ECO:0007669"/>
    <property type="project" value="TreeGrafter"/>
</dbReference>
<dbReference type="Gene3D" id="1.10.510.10">
    <property type="entry name" value="Transferase(Phosphotransferase) domain 1"/>
    <property type="match status" value="1"/>
</dbReference>
<comment type="similarity">
    <text evidence="5">Belongs to the protein kinase superfamily. Ser/Thr protein kinase family. GCN2 subfamily.</text>
</comment>